<organism evidence="1 2">
    <name type="scientific">Stenotrophomonas riyadhensis</name>
    <dbReference type="NCBI Taxonomy" id="2859893"/>
    <lineage>
        <taxon>Bacteria</taxon>
        <taxon>Pseudomonadati</taxon>
        <taxon>Pseudomonadota</taxon>
        <taxon>Gammaproteobacteria</taxon>
        <taxon>Lysobacterales</taxon>
        <taxon>Lysobacteraceae</taxon>
        <taxon>Stenotrophomonas</taxon>
    </lineage>
</organism>
<reference evidence="1 2" key="1">
    <citation type="submission" date="2021-07" db="EMBL/GenBank/DDBJ databases">
        <title>Clinical implication of Pseudomonas aeruginosa: further insight on the antimicrobial resistance.</title>
        <authorList>
            <person name="Macori G."/>
            <person name="Fanning S."/>
            <person name="Alqahtani A."/>
        </authorList>
    </citation>
    <scope>NUCLEOTIDE SEQUENCE [LARGE SCALE GENOMIC DNA]</scope>
    <source>
        <strain evidence="1 2">CFS3442</strain>
    </source>
</reference>
<gene>
    <name evidence="1" type="ORF">KYJ44_06765</name>
</gene>
<dbReference type="EMBL" id="JAHWBK010000004">
    <property type="protein sequence ID" value="MCV0324018.1"/>
    <property type="molecule type" value="Genomic_DNA"/>
</dbReference>
<name>A0ABT2XDK8_9GAMM</name>
<comment type="caution">
    <text evidence="1">The sequence shown here is derived from an EMBL/GenBank/DDBJ whole genome shotgun (WGS) entry which is preliminary data.</text>
</comment>
<evidence type="ECO:0000313" key="2">
    <source>
        <dbReference type="Proteomes" id="UP001208054"/>
    </source>
</evidence>
<evidence type="ECO:0000313" key="1">
    <source>
        <dbReference type="EMBL" id="MCV0324018.1"/>
    </source>
</evidence>
<accession>A0ABT2XDK8</accession>
<protein>
    <submittedName>
        <fullName evidence="1">Uncharacterized protein</fullName>
    </submittedName>
</protein>
<keyword evidence="2" id="KW-1185">Reference proteome</keyword>
<sequence>MNPIHVRARCGRMGSHRGILIAVSMLDQHQRLSDTTVAAAMERLAGRTLAYGGTLKCNRNRIVLAMKETGTAAPLDAFSSDARNSLSGLEAGPSRAQA</sequence>
<dbReference type="Proteomes" id="UP001208054">
    <property type="component" value="Unassembled WGS sequence"/>
</dbReference>
<proteinExistence type="predicted"/>
<dbReference type="RefSeq" id="WP_263469067.1">
    <property type="nucleotide sequence ID" value="NZ_JAHWBK010000004.1"/>
</dbReference>